<proteinExistence type="predicted"/>
<sequence length="313" mass="37571">METFPLFSKLPKELRLAIWWQAAYPIEIFLRAVPKDPAEILRLERLRLKYIVNWSITPEPEYEGYEFDYDQYVDDRFRVEEESTLDYRPVISQPLLACRESFTLIPRVGKWTSLKHGLPAWFSSKLDVLRGEAGIVQQLLRYPVRQTMQNLVVSVEDALGFFFGRDEAECKLFPVITNYFPSLRSVIIESEDARQLKPGHRPKYWLDYYVRHLVHYYWPEDDNRAFVIDVQCINYAHPKEEWITRANCLRVWHNWQKKQNYFWKLYREATDNVLEDSEHDPRNVHDVILESDDELDDPGVWLQKRRPFFNFDG</sequence>
<accession>A0A0A1TNE1</accession>
<dbReference type="InterPro" id="IPR045518">
    <property type="entry name" value="2EXR"/>
</dbReference>
<keyword evidence="3" id="KW-1185">Reference proteome</keyword>
<reference evidence="2 3" key="1">
    <citation type="journal article" date="2015" name="Genome Announc.">
        <title>Draft Genome Sequence and Gene Annotation of the Entomopathogenic Fungus Verticillium hemipterigenum.</title>
        <authorList>
            <person name="Horn F."/>
            <person name="Habel A."/>
            <person name="Scharf D.H."/>
            <person name="Dworschak J."/>
            <person name="Brakhage A.A."/>
            <person name="Guthke R."/>
            <person name="Hertweck C."/>
            <person name="Linde J."/>
        </authorList>
    </citation>
    <scope>NUCLEOTIDE SEQUENCE [LARGE SCALE GENOMIC DNA]</scope>
</reference>
<dbReference type="EMBL" id="CDHN01000004">
    <property type="protein sequence ID" value="CEJ92017.1"/>
    <property type="molecule type" value="Genomic_DNA"/>
</dbReference>
<feature type="domain" description="2EXR" evidence="1">
    <location>
        <begin position="4"/>
        <end position="129"/>
    </location>
</feature>
<dbReference type="Proteomes" id="UP000039046">
    <property type="component" value="Unassembled WGS sequence"/>
</dbReference>
<organism evidence="2 3">
    <name type="scientific">[Torrubiella] hemipterigena</name>
    <dbReference type="NCBI Taxonomy" id="1531966"/>
    <lineage>
        <taxon>Eukaryota</taxon>
        <taxon>Fungi</taxon>
        <taxon>Dikarya</taxon>
        <taxon>Ascomycota</taxon>
        <taxon>Pezizomycotina</taxon>
        <taxon>Sordariomycetes</taxon>
        <taxon>Hypocreomycetidae</taxon>
        <taxon>Hypocreales</taxon>
        <taxon>Clavicipitaceae</taxon>
        <taxon>Clavicipitaceae incertae sedis</taxon>
        <taxon>'Torrubiella' clade</taxon>
    </lineage>
</organism>
<evidence type="ECO:0000313" key="3">
    <source>
        <dbReference type="Proteomes" id="UP000039046"/>
    </source>
</evidence>
<dbReference type="Pfam" id="PF20150">
    <property type="entry name" value="2EXR"/>
    <property type="match status" value="1"/>
</dbReference>
<dbReference type="HOGENOM" id="CLU_957078_0_0_1"/>
<evidence type="ECO:0000313" key="2">
    <source>
        <dbReference type="EMBL" id="CEJ92017.1"/>
    </source>
</evidence>
<name>A0A0A1TNE1_9HYPO</name>
<protein>
    <recommendedName>
        <fullName evidence="1">2EXR domain-containing protein</fullName>
    </recommendedName>
</protein>
<gene>
    <name evidence="2" type="ORF">VHEMI07697</name>
</gene>
<evidence type="ECO:0000259" key="1">
    <source>
        <dbReference type="Pfam" id="PF20150"/>
    </source>
</evidence>
<dbReference type="AlphaFoldDB" id="A0A0A1TNE1"/>